<proteinExistence type="predicted"/>
<gene>
    <name evidence="1" type="ORF">GCM10009844_38030</name>
</gene>
<evidence type="ECO:0000313" key="2">
    <source>
        <dbReference type="Proteomes" id="UP001501771"/>
    </source>
</evidence>
<dbReference type="Proteomes" id="UP001501771">
    <property type="component" value="Unassembled WGS sequence"/>
</dbReference>
<accession>A0ABP5LT94</accession>
<evidence type="ECO:0008006" key="3">
    <source>
        <dbReference type="Google" id="ProtNLM"/>
    </source>
</evidence>
<protein>
    <recommendedName>
        <fullName evidence="3">Peptidase MA-like domain-containing protein</fullName>
    </recommendedName>
</protein>
<organism evidence="1 2">
    <name type="scientific">Nocardioides koreensis</name>
    <dbReference type="NCBI Taxonomy" id="433651"/>
    <lineage>
        <taxon>Bacteria</taxon>
        <taxon>Bacillati</taxon>
        <taxon>Actinomycetota</taxon>
        <taxon>Actinomycetes</taxon>
        <taxon>Propionibacteriales</taxon>
        <taxon>Nocardioidaceae</taxon>
        <taxon>Nocardioides</taxon>
    </lineage>
</organism>
<reference evidence="2" key="1">
    <citation type="journal article" date="2019" name="Int. J. Syst. Evol. Microbiol.">
        <title>The Global Catalogue of Microorganisms (GCM) 10K type strain sequencing project: providing services to taxonomists for standard genome sequencing and annotation.</title>
        <authorList>
            <consortium name="The Broad Institute Genomics Platform"/>
            <consortium name="The Broad Institute Genome Sequencing Center for Infectious Disease"/>
            <person name="Wu L."/>
            <person name="Ma J."/>
        </authorList>
    </citation>
    <scope>NUCLEOTIDE SEQUENCE [LARGE SCALE GENOMIC DNA]</scope>
    <source>
        <strain evidence="2">JCM 16022</strain>
    </source>
</reference>
<comment type="caution">
    <text evidence="1">The sequence shown here is derived from an EMBL/GenBank/DDBJ whole genome shotgun (WGS) entry which is preliminary data.</text>
</comment>
<name>A0ABP5LT94_9ACTN</name>
<evidence type="ECO:0000313" key="1">
    <source>
        <dbReference type="EMBL" id="GAA2153528.1"/>
    </source>
</evidence>
<dbReference type="PROSITE" id="PS51257">
    <property type="entry name" value="PROKAR_LIPOPROTEIN"/>
    <property type="match status" value="1"/>
</dbReference>
<dbReference type="EMBL" id="BAAAQR010000014">
    <property type="protein sequence ID" value="GAA2153528.1"/>
    <property type="molecule type" value="Genomic_DNA"/>
</dbReference>
<dbReference type="RefSeq" id="WP_344156140.1">
    <property type="nucleotide sequence ID" value="NZ_BAAAQR010000014.1"/>
</dbReference>
<keyword evidence="2" id="KW-1185">Reference proteome</keyword>
<sequence length="428" mass="46165">MRRPHRPPGRLLSAVLVLVVLGGALSACRDDAESAPPSPAAHPAPDVLHGLERALTRRAAAVRRGDAQAFESGLAAGRPAFLREQRTWFANVAQLPLARFGYDLDRSTLVRDGKDYWVVVGRRMQLDGYDDRPVTAPDRFRFTPGHRPGRYLLASTTDPAWERAHHVQAQPWDAGPVQVREGYGVLGIFDEGSIGSARAIVSSTESAIGSVAAAVPYSWPHSVVVYAPSDTDFLTSLEGVPGDDPASLDAVAFSVASAPGGPVAATRVVLNPRMLDRGAPERDRLIRHEVTHVAVGRHDDRAPVWLSEGIAELVSVQPMAPQDRLVPEAAVRQARAGVEDLPEDATFNDAESGVHYAVAWWACQYVAEAFGDGALWDLLDAMDQPGADPDRILEERLGLTSQDLAGKAGRMIEATFGPDEIGARRQRS</sequence>